<sequence length="149" mass="15985">MTRKSTSAYTAANRAAWEASAPLHAQGTQWEHLLAQAAHPGFSVLDQTLTDKLRRLDLAGRSAVQVGCNNARELLSLASLGIVPKLGIDQSGAFLAQAQRLADASGARTRFLEADIYALPADIGTFDLCLITIGRIMRKLKNNPAKSIT</sequence>
<accession>A0A443J879</accession>
<dbReference type="GO" id="GO:0008168">
    <property type="term" value="F:methyltransferase activity"/>
    <property type="evidence" value="ECO:0007669"/>
    <property type="project" value="UniProtKB-KW"/>
</dbReference>
<dbReference type="Proteomes" id="UP000284476">
    <property type="component" value="Unassembled WGS sequence"/>
</dbReference>
<dbReference type="GO" id="GO:0032259">
    <property type="term" value="P:methylation"/>
    <property type="evidence" value="ECO:0007669"/>
    <property type="project" value="UniProtKB-KW"/>
</dbReference>
<evidence type="ECO:0000313" key="3">
    <source>
        <dbReference type="Proteomes" id="UP000284476"/>
    </source>
</evidence>
<reference evidence="2 3" key="2">
    <citation type="submission" date="2019-01" db="EMBL/GenBank/DDBJ databases">
        <authorList>
            <person name="Li Y."/>
        </authorList>
    </citation>
    <scope>NUCLEOTIDE SEQUENCE [LARGE SCALE GENOMIC DNA]</scope>
    <source>
        <strain evidence="2 3">SK2B-1</strain>
    </source>
</reference>
<gene>
    <name evidence="2" type="ORF">D2T30_20925</name>
</gene>
<feature type="domain" description="Methyltransferase" evidence="1">
    <location>
        <begin position="65"/>
        <end position="132"/>
    </location>
</feature>
<name>A0A443J879_9RHOB</name>
<organism evidence="2 3">
    <name type="scientific">Paenirhodobacter populi</name>
    <dbReference type="NCBI Taxonomy" id="2306993"/>
    <lineage>
        <taxon>Bacteria</taxon>
        <taxon>Pseudomonadati</taxon>
        <taxon>Pseudomonadota</taxon>
        <taxon>Alphaproteobacteria</taxon>
        <taxon>Rhodobacterales</taxon>
        <taxon>Rhodobacter group</taxon>
        <taxon>Paenirhodobacter</taxon>
    </lineage>
</organism>
<reference evidence="2 3" key="1">
    <citation type="submission" date="2019-01" db="EMBL/GenBank/DDBJ databases">
        <title>Sinorhodobacter populi sp. nov. isolated from the symptomatic bark tissue of Populus euramericana canker.</title>
        <authorList>
            <person name="Xu G."/>
        </authorList>
    </citation>
    <scope>NUCLEOTIDE SEQUENCE [LARGE SCALE GENOMIC DNA]</scope>
    <source>
        <strain evidence="2 3">SK2B-1</strain>
    </source>
</reference>
<dbReference type="Pfam" id="PF13649">
    <property type="entry name" value="Methyltransf_25"/>
    <property type="match status" value="1"/>
</dbReference>
<keyword evidence="2" id="KW-0489">Methyltransferase</keyword>
<dbReference type="RefSeq" id="WP_128210406.1">
    <property type="nucleotide sequence ID" value="NZ_JBHRSO010000023.1"/>
</dbReference>
<comment type="caution">
    <text evidence="2">The sequence shown here is derived from an EMBL/GenBank/DDBJ whole genome shotgun (WGS) entry which is preliminary data.</text>
</comment>
<dbReference type="Gene3D" id="3.40.50.150">
    <property type="entry name" value="Vaccinia Virus protein VP39"/>
    <property type="match status" value="1"/>
</dbReference>
<dbReference type="InterPro" id="IPR029063">
    <property type="entry name" value="SAM-dependent_MTases_sf"/>
</dbReference>
<evidence type="ECO:0000313" key="2">
    <source>
        <dbReference type="EMBL" id="RWR16704.1"/>
    </source>
</evidence>
<keyword evidence="2" id="KW-0808">Transferase</keyword>
<proteinExistence type="predicted"/>
<dbReference type="SUPFAM" id="SSF53335">
    <property type="entry name" value="S-adenosyl-L-methionine-dependent methyltransferases"/>
    <property type="match status" value="1"/>
</dbReference>
<dbReference type="EMBL" id="SAUZ01000038">
    <property type="protein sequence ID" value="RWR16704.1"/>
    <property type="molecule type" value="Genomic_DNA"/>
</dbReference>
<evidence type="ECO:0000259" key="1">
    <source>
        <dbReference type="Pfam" id="PF13649"/>
    </source>
</evidence>
<protein>
    <submittedName>
        <fullName evidence="2">Class I SAM-dependent methyltransferase</fullName>
    </submittedName>
</protein>
<dbReference type="InterPro" id="IPR041698">
    <property type="entry name" value="Methyltransf_25"/>
</dbReference>
<dbReference type="AlphaFoldDB" id="A0A443J879"/>